<dbReference type="Proteomes" id="UP000075666">
    <property type="component" value="Unassembled WGS sequence"/>
</dbReference>
<keyword evidence="2" id="KW-1185">Reference proteome</keyword>
<accession>A0A150KQ03</accession>
<dbReference type="OrthoDB" id="2986585at2"/>
<sequence>MLRTLLFDQQWCMLHYPEQPNGFAIFIIGDQQHYVNEESSFWIDNMGRKQMIERLTQAGYFVYYSNLFEKNWGNQQSVEHSYNLYQLIMRKEILNQKIHKLAEGMGTLTAAQLIPLMEDNIRSIVLFAPCISLEKHIEQEQTRKFYYKKLMKEIKAAFNEESVHINTEKPIEEMKESLFIIQVIDQNRYKDQLELIHQLLLKRKEKKLPVEIHYILLENRQYITEKIIRFLKENEKVL</sequence>
<dbReference type="Gene3D" id="3.40.50.1820">
    <property type="entry name" value="alpha/beta hydrolase"/>
    <property type="match status" value="1"/>
</dbReference>
<proteinExistence type="predicted"/>
<evidence type="ECO:0000313" key="2">
    <source>
        <dbReference type="Proteomes" id="UP000075666"/>
    </source>
</evidence>
<evidence type="ECO:0000313" key="1">
    <source>
        <dbReference type="EMBL" id="KYC97232.1"/>
    </source>
</evidence>
<dbReference type="RefSeq" id="WP_066234113.1">
    <property type="nucleotide sequence ID" value="NZ_LQYN01000086.1"/>
</dbReference>
<dbReference type="SUPFAM" id="SSF53474">
    <property type="entry name" value="alpha/beta-Hydrolases"/>
    <property type="match status" value="1"/>
</dbReference>
<dbReference type="AlphaFoldDB" id="A0A150KQ03"/>
<comment type="caution">
    <text evidence="1">The sequence shown here is derived from an EMBL/GenBank/DDBJ whole genome shotgun (WGS) entry which is preliminary data.</text>
</comment>
<evidence type="ECO:0008006" key="3">
    <source>
        <dbReference type="Google" id="ProtNLM"/>
    </source>
</evidence>
<organism evidence="1 2">
    <name type="scientific">Heyndrickxia sporothermodurans</name>
    <dbReference type="NCBI Taxonomy" id="46224"/>
    <lineage>
        <taxon>Bacteria</taxon>
        <taxon>Bacillati</taxon>
        <taxon>Bacillota</taxon>
        <taxon>Bacilli</taxon>
        <taxon>Bacillales</taxon>
        <taxon>Bacillaceae</taxon>
        <taxon>Heyndrickxia</taxon>
    </lineage>
</organism>
<dbReference type="InterPro" id="IPR029058">
    <property type="entry name" value="AB_hydrolase_fold"/>
</dbReference>
<dbReference type="STRING" id="46224.B4102_0887"/>
<protein>
    <recommendedName>
        <fullName evidence="3">Hydrolase</fullName>
    </recommendedName>
</protein>
<name>A0A150KQ03_9BACI</name>
<reference evidence="1 2" key="1">
    <citation type="submission" date="2016-01" db="EMBL/GenBank/DDBJ databases">
        <title>Genome Sequences of Twelve Sporeforming Bacillus Species Isolated from Foods.</title>
        <authorList>
            <person name="Berendsen E.M."/>
            <person name="Wells-Bennik M.H."/>
            <person name="Krawcyk A.O."/>
            <person name="De Jong A."/>
            <person name="Holsappel S."/>
            <person name="Eijlander R.T."/>
            <person name="Kuipers O.P."/>
        </authorList>
    </citation>
    <scope>NUCLEOTIDE SEQUENCE [LARGE SCALE GENOMIC DNA]</scope>
    <source>
        <strain evidence="1 2">B4102</strain>
    </source>
</reference>
<dbReference type="PATRIC" id="fig|46224.3.peg.4296"/>
<gene>
    <name evidence="1" type="ORF">B4102_0887</name>
</gene>
<dbReference type="EMBL" id="LQYN01000086">
    <property type="protein sequence ID" value="KYC97232.1"/>
    <property type="molecule type" value="Genomic_DNA"/>
</dbReference>